<evidence type="ECO:0000256" key="1">
    <source>
        <dbReference type="SAM" id="MobiDB-lite"/>
    </source>
</evidence>
<dbReference type="Proteomes" id="UP000230002">
    <property type="component" value="Unassembled WGS sequence"/>
</dbReference>
<dbReference type="EMBL" id="AYKW01000068">
    <property type="protein sequence ID" value="PIL23048.1"/>
    <property type="molecule type" value="Genomic_DNA"/>
</dbReference>
<evidence type="ECO:0000313" key="4">
    <source>
        <dbReference type="Proteomes" id="UP000230002"/>
    </source>
</evidence>
<dbReference type="Pfam" id="PF20415">
    <property type="entry name" value="DUF6699"/>
    <property type="match status" value="1"/>
</dbReference>
<sequence length="250" mass="26601">MSFDQDQVPKRVRFVDDPEVHSYTPDTSPGSASSDELRTPSDNGTLPLPSMANYIAQCTTWAPGFVPSTVLVPPGYMLVAPPAPPAAPASYRVPALGPTPVPAIHHALVRPPFQWDVRAALPPTDLPYRSEPAFSTHAASITLRFADVAYPIVSAAGGRAALRVVDVLRAVHDALYTRVQGPLRDAAARRAAEVAQGYRALKRDGNGGGLLRVDMYPVSPNRVGGARLLFVGLEWGEGRGEVRVLLGPGA</sequence>
<feature type="compositionally biased region" description="Polar residues" evidence="1">
    <location>
        <begin position="24"/>
        <end position="44"/>
    </location>
</feature>
<feature type="region of interest" description="Disordered" evidence="1">
    <location>
        <begin position="1"/>
        <end position="45"/>
    </location>
</feature>
<comment type="caution">
    <text evidence="3">The sequence shown here is derived from an EMBL/GenBank/DDBJ whole genome shotgun (WGS) entry which is preliminary data.</text>
</comment>
<keyword evidence="4" id="KW-1185">Reference proteome</keyword>
<evidence type="ECO:0000259" key="2">
    <source>
        <dbReference type="Pfam" id="PF20415"/>
    </source>
</evidence>
<accession>A0A2G8RNY5</accession>
<organism evidence="3 4">
    <name type="scientific">Ganoderma sinense ZZ0214-1</name>
    <dbReference type="NCBI Taxonomy" id="1077348"/>
    <lineage>
        <taxon>Eukaryota</taxon>
        <taxon>Fungi</taxon>
        <taxon>Dikarya</taxon>
        <taxon>Basidiomycota</taxon>
        <taxon>Agaricomycotina</taxon>
        <taxon>Agaricomycetes</taxon>
        <taxon>Polyporales</taxon>
        <taxon>Polyporaceae</taxon>
        <taxon>Ganoderma</taxon>
    </lineage>
</organism>
<dbReference type="OrthoDB" id="10666525at2759"/>
<proteinExistence type="predicted"/>
<evidence type="ECO:0000313" key="3">
    <source>
        <dbReference type="EMBL" id="PIL23048.1"/>
    </source>
</evidence>
<feature type="domain" description="DUF6699" evidence="2">
    <location>
        <begin position="115"/>
        <end position="233"/>
    </location>
</feature>
<reference evidence="3 4" key="1">
    <citation type="journal article" date="2015" name="Sci. Rep.">
        <title>Chromosome-level genome map provides insights into diverse defense mechanisms in the medicinal fungus Ganoderma sinense.</title>
        <authorList>
            <person name="Zhu Y."/>
            <person name="Xu J."/>
            <person name="Sun C."/>
            <person name="Zhou S."/>
            <person name="Xu H."/>
            <person name="Nelson D.R."/>
            <person name="Qian J."/>
            <person name="Song J."/>
            <person name="Luo H."/>
            <person name="Xiang L."/>
            <person name="Li Y."/>
            <person name="Xu Z."/>
            <person name="Ji A."/>
            <person name="Wang L."/>
            <person name="Lu S."/>
            <person name="Hayward A."/>
            <person name="Sun W."/>
            <person name="Li X."/>
            <person name="Schwartz D.C."/>
            <person name="Wang Y."/>
            <person name="Chen S."/>
        </authorList>
    </citation>
    <scope>NUCLEOTIDE SEQUENCE [LARGE SCALE GENOMIC DNA]</scope>
    <source>
        <strain evidence="3 4">ZZ0214-1</strain>
    </source>
</reference>
<gene>
    <name evidence="3" type="ORF">GSI_14355</name>
</gene>
<protein>
    <recommendedName>
        <fullName evidence="2">DUF6699 domain-containing protein</fullName>
    </recommendedName>
</protein>
<name>A0A2G8RNY5_9APHY</name>
<dbReference type="AlphaFoldDB" id="A0A2G8RNY5"/>
<feature type="compositionally biased region" description="Basic and acidic residues" evidence="1">
    <location>
        <begin position="7"/>
        <end position="20"/>
    </location>
</feature>
<dbReference type="InterPro" id="IPR046522">
    <property type="entry name" value="DUF6699"/>
</dbReference>